<keyword evidence="4 6" id="KW-0472">Membrane</keyword>
<evidence type="ECO:0000256" key="2">
    <source>
        <dbReference type="ARBA" id="ARBA00022692"/>
    </source>
</evidence>
<evidence type="ECO:0000256" key="1">
    <source>
        <dbReference type="ARBA" id="ARBA00004141"/>
    </source>
</evidence>
<keyword evidence="2 6" id="KW-0812">Transmembrane</keyword>
<dbReference type="SUPFAM" id="SSF103473">
    <property type="entry name" value="MFS general substrate transporter"/>
    <property type="match status" value="1"/>
</dbReference>
<feature type="transmembrane region" description="Helical" evidence="6">
    <location>
        <begin position="217"/>
        <end position="239"/>
    </location>
</feature>
<dbReference type="EMBL" id="CP069110">
    <property type="protein sequence ID" value="QSS59961.1"/>
    <property type="molecule type" value="Genomic_DNA"/>
</dbReference>
<feature type="transmembrane region" description="Helical" evidence="6">
    <location>
        <begin position="183"/>
        <end position="205"/>
    </location>
</feature>
<dbReference type="CDD" id="cd17323">
    <property type="entry name" value="MFS_Tpo1_MDR_like"/>
    <property type="match status" value="1"/>
</dbReference>
<dbReference type="GO" id="GO:0005886">
    <property type="term" value="C:plasma membrane"/>
    <property type="evidence" value="ECO:0007669"/>
    <property type="project" value="TreeGrafter"/>
</dbReference>
<dbReference type="PROSITE" id="PS50850">
    <property type="entry name" value="MFS"/>
    <property type="match status" value="1"/>
</dbReference>
<feature type="compositionally biased region" description="Polar residues" evidence="5">
    <location>
        <begin position="1"/>
        <end position="20"/>
    </location>
</feature>
<feature type="domain" description="Major facilitator superfamily (MFS) profile" evidence="7">
    <location>
        <begin position="92"/>
        <end position="523"/>
    </location>
</feature>
<dbReference type="Gene3D" id="1.20.1250.20">
    <property type="entry name" value="MFS general substrate transporter like domains"/>
    <property type="match status" value="1"/>
</dbReference>
<feature type="transmembrane region" description="Helical" evidence="6">
    <location>
        <begin position="359"/>
        <end position="382"/>
    </location>
</feature>
<feature type="transmembrane region" description="Helical" evidence="6">
    <location>
        <begin position="428"/>
        <end position="449"/>
    </location>
</feature>
<evidence type="ECO:0000256" key="3">
    <source>
        <dbReference type="ARBA" id="ARBA00022989"/>
    </source>
</evidence>
<name>A0A8A1M1U4_AJECA</name>
<dbReference type="AlphaFoldDB" id="A0A8A1M1U4"/>
<sequence length="532" mass="58532">MATSLQPLLSNDTITEQETFGPNHGIEIKNTSRGFSWEGGQADAGIETDAQIREARYQPDTSTAKDPNLVQWEGPSDPGNPMNWSLARKWYITIAISCVAFLAMFSSSVFAPATGYTAEEYHVSELVMTLGTSLVLLGFAFGPLIWAPLSEVYGRMTPLWVGFVGFTIFQIPVATAHNAETILIFRFLIGIFGASTGATIAGIIFDIWDPVTRGVGGAVFAVATFVGPVAGPILGSFIVESKLGWRWTAWLTFIFSGVCAIIGITTIRETYAPVILQRRAAQLRKSTRNWALHSELDEHMPTWVDLFTKYFSRPPQMLIKEPILLFMTIYIAVTYGMLYLFFFAYPISFLRDRGWKNAGVASLPLLGLSIGIIVGLGIIAYGTKTHFARKLKERGSVSPEDRLPEVIIGAVCLPIGLFWFSWTSSPEISWVAQALAGIPIGAGIIIIFLQGINYLIDVYMILSNSAIAVNTFVRCITAAAFPLFAVHMYEKLGVNWAGSLLGFLSLALVPLPILLYFYGARIRAMSRFQVKQ</sequence>
<gene>
    <name evidence="8" type="ORF">I7I51_04757</name>
</gene>
<dbReference type="PANTHER" id="PTHR23502:SF47">
    <property type="entry name" value="MAJOR FACILITATOR SUPERFAMILY (MFS) PROFILE DOMAIN-CONTAINING PROTEIN-RELATED"/>
    <property type="match status" value="1"/>
</dbReference>
<dbReference type="VEuPathDB" id="FungiDB:I7I51_04757"/>
<feature type="transmembrane region" description="Helical" evidence="6">
    <location>
        <begin position="159"/>
        <end position="177"/>
    </location>
</feature>
<feature type="transmembrane region" description="Helical" evidence="6">
    <location>
        <begin position="496"/>
        <end position="518"/>
    </location>
</feature>
<dbReference type="Proteomes" id="UP000663671">
    <property type="component" value="Chromosome 4"/>
</dbReference>
<comment type="subcellular location">
    <subcellularLocation>
        <location evidence="1">Membrane</location>
        <topology evidence="1">Multi-pass membrane protein</topology>
    </subcellularLocation>
</comment>
<dbReference type="OrthoDB" id="446368at2759"/>
<accession>A0A8A1M1U4</accession>
<keyword evidence="3 6" id="KW-1133">Transmembrane helix</keyword>
<evidence type="ECO:0000256" key="5">
    <source>
        <dbReference type="SAM" id="MobiDB-lite"/>
    </source>
</evidence>
<dbReference type="InterPro" id="IPR020846">
    <property type="entry name" value="MFS_dom"/>
</dbReference>
<dbReference type="InterPro" id="IPR011701">
    <property type="entry name" value="MFS"/>
</dbReference>
<evidence type="ECO:0000256" key="4">
    <source>
        <dbReference type="ARBA" id="ARBA00023136"/>
    </source>
</evidence>
<organism evidence="8 9">
    <name type="scientific">Ajellomyces capsulatus</name>
    <name type="common">Darling's disease fungus</name>
    <name type="synonym">Histoplasma capsulatum</name>
    <dbReference type="NCBI Taxonomy" id="5037"/>
    <lineage>
        <taxon>Eukaryota</taxon>
        <taxon>Fungi</taxon>
        <taxon>Dikarya</taxon>
        <taxon>Ascomycota</taxon>
        <taxon>Pezizomycotina</taxon>
        <taxon>Eurotiomycetes</taxon>
        <taxon>Eurotiomycetidae</taxon>
        <taxon>Onygenales</taxon>
        <taxon>Ajellomycetaceae</taxon>
        <taxon>Histoplasma</taxon>
    </lineage>
</organism>
<evidence type="ECO:0000256" key="6">
    <source>
        <dbReference type="SAM" id="Phobius"/>
    </source>
</evidence>
<feature type="transmembrane region" description="Helical" evidence="6">
    <location>
        <begin position="403"/>
        <end position="422"/>
    </location>
</feature>
<dbReference type="GO" id="GO:0022857">
    <property type="term" value="F:transmembrane transporter activity"/>
    <property type="evidence" value="ECO:0007669"/>
    <property type="project" value="InterPro"/>
</dbReference>
<dbReference type="InterPro" id="IPR036259">
    <property type="entry name" value="MFS_trans_sf"/>
</dbReference>
<evidence type="ECO:0000313" key="8">
    <source>
        <dbReference type="EMBL" id="QSS59961.1"/>
    </source>
</evidence>
<reference evidence="8" key="1">
    <citation type="submission" date="2021-01" db="EMBL/GenBank/DDBJ databases">
        <title>Chromosome-level genome assembly of a human fungal pathogen reveals clustering of transcriptionally co-regulated genes.</title>
        <authorList>
            <person name="Voorhies M."/>
            <person name="Cohen S."/>
            <person name="Shea T.P."/>
            <person name="Petrus S."/>
            <person name="Munoz J.F."/>
            <person name="Poplawski S."/>
            <person name="Goldman W.E."/>
            <person name="Michael T."/>
            <person name="Cuomo C.A."/>
            <person name="Sil A."/>
            <person name="Beyhan S."/>
        </authorList>
    </citation>
    <scope>NUCLEOTIDE SEQUENCE</scope>
    <source>
        <strain evidence="8">WU24</strain>
    </source>
</reference>
<dbReference type="PANTHER" id="PTHR23502">
    <property type="entry name" value="MAJOR FACILITATOR SUPERFAMILY"/>
    <property type="match status" value="1"/>
</dbReference>
<feature type="transmembrane region" description="Helical" evidence="6">
    <location>
        <begin position="461"/>
        <end position="484"/>
    </location>
</feature>
<evidence type="ECO:0000313" key="9">
    <source>
        <dbReference type="Proteomes" id="UP000663671"/>
    </source>
</evidence>
<proteinExistence type="predicted"/>
<protein>
    <recommendedName>
        <fullName evidence="7">Major facilitator superfamily (MFS) profile domain-containing protein</fullName>
    </recommendedName>
</protein>
<feature type="region of interest" description="Disordered" evidence="5">
    <location>
        <begin position="1"/>
        <end position="25"/>
    </location>
</feature>
<feature type="transmembrane region" description="Helical" evidence="6">
    <location>
        <begin position="245"/>
        <end position="267"/>
    </location>
</feature>
<dbReference type="FunFam" id="1.20.1250.20:FF:000011">
    <property type="entry name" value="MFS multidrug transporter, putative"/>
    <property type="match status" value="1"/>
</dbReference>
<feature type="transmembrane region" description="Helical" evidence="6">
    <location>
        <begin position="90"/>
        <end position="114"/>
    </location>
</feature>
<feature type="transmembrane region" description="Helical" evidence="6">
    <location>
        <begin position="126"/>
        <end position="147"/>
    </location>
</feature>
<dbReference type="Pfam" id="PF07690">
    <property type="entry name" value="MFS_1"/>
    <property type="match status" value="1"/>
</dbReference>
<evidence type="ECO:0000259" key="7">
    <source>
        <dbReference type="PROSITE" id="PS50850"/>
    </source>
</evidence>
<feature type="transmembrane region" description="Helical" evidence="6">
    <location>
        <begin position="323"/>
        <end position="347"/>
    </location>
</feature>